<dbReference type="EMBL" id="BA000011">
    <property type="protein sequence ID" value="BAB59691.1"/>
    <property type="molecule type" value="Genomic_DNA"/>
</dbReference>
<dbReference type="SUPFAM" id="SSF53474">
    <property type="entry name" value="alpha/beta-Hydrolases"/>
    <property type="match status" value="1"/>
</dbReference>
<dbReference type="PhylomeDB" id="Q97BA8"/>
<dbReference type="Proteomes" id="UP000001017">
    <property type="component" value="Chromosome"/>
</dbReference>
<sequence length="320" mass="36681">MLNITEDEIDSISLLNNPLKDPSKRSIIIIDHSRNDRSPILIGLQGFFGTNRSFMNRYFNKVDFISVLEKIAEKAENDGFIIALPDTMTSLYGNQYINSPAVGNYEDFIVSDVLEYLFKRYGKRPVGLFGKSSGGFGAYTLAVRHPDKISGFVDVAGDSGFEYCYLPDFPAAIKYFRRYGVLEWYTYVKSKMNMSPEDMKVVNVLAMSAFYSPDQEAEMGIGLPFDTRTGLLKYDVWDKWRRLDPAFNISNNIDVLKDMAVFMQVGSRDDFHIDIGMEAMHNFLEKNGIVHFFETYDETHFDLDYLYLKSLPLLIELISD</sequence>
<dbReference type="GeneID" id="1441065"/>
<protein>
    <submittedName>
        <fullName evidence="1">TVG0538469 protein</fullName>
    </submittedName>
</protein>
<dbReference type="DNASU" id="1441065"/>
<dbReference type="ESTHER" id="thevo-TV0549">
    <property type="family name" value="A85-Feruloyl-Esterase"/>
</dbReference>
<dbReference type="eggNOG" id="arCOG05356">
    <property type="taxonomic scope" value="Archaea"/>
</dbReference>
<proteinExistence type="predicted"/>
<evidence type="ECO:0000313" key="2">
    <source>
        <dbReference type="Proteomes" id="UP000001017"/>
    </source>
</evidence>
<dbReference type="InterPro" id="IPR029058">
    <property type="entry name" value="AB_hydrolase_fold"/>
</dbReference>
<reference evidence="1 2" key="2">
    <citation type="journal article" date="2000" name="Proc. Natl. Acad. Sci. U.S.A.">
        <title>Archaeal adaptation to higher temperatures revealed by genomic sequence of Thermoplasma volcanium.</title>
        <authorList>
            <person name="Kawashima T."/>
            <person name="Amano N."/>
            <person name="Koike H."/>
            <person name="Makino S."/>
            <person name="Higuchi S."/>
            <person name="Kawashima-Ohya Y."/>
            <person name="Watanabe K."/>
            <person name="Yamazaki M."/>
            <person name="Kanehori K."/>
            <person name="Kawamoto T."/>
            <person name="Nunoshiba T."/>
            <person name="Yamamoto Y."/>
            <person name="Aramaki H."/>
            <person name="Makino K."/>
            <person name="Suzuki M."/>
        </authorList>
    </citation>
    <scope>NUCLEOTIDE SEQUENCE [LARGE SCALE GENOMIC DNA]</scope>
    <source>
        <strain evidence="2">ATCC 51530 / DSM 4299 / JCM 9571 / NBRC 15438 / GSS1</strain>
    </source>
</reference>
<dbReference type="OrthoDB" id="39489at2157"/>
<dbReference type="RefSeq" id="WP_010916807.1">
    <property type="nucleotide sequence ID" value="NC_002689.2"/>
</dbReference>
<dbReference type="AlphaFoldDB" id="Q97BA8"/>
<dbReference type="PaxDb" id="273116-14324764"/>
<dbReference type="InterPro" id="IPR000801">
    <property type="entry name" value="Esterase-like"/>
</dbReference>
<organism evidence="1 2">
    <name type="scientific">Thermoplasma volcanium (strain ATCC 51530 / DSM 4299 / JCM 9571 / NBRC 15438 / GSS1)</name>
    <dbReference type="NCBI Taxonomy" id="273116"/>
    <lineage>
        <taxon>Archaea</taxon>
        <taxon>Methanobacteriati</taxon>
        <taxon>Thermoplasmatota</taxon>
        <taxon>Thermoplasmata</taxon>
        <taxon>Thermoplasmatales</taxon>
        <taxon>Thermoplasmataceae</taxon>
        <taxon>Thermoplasma</taxon>
    </lineage>
</organism>
<reference evidence="1 2" key="1">
    <citation type="journal article" date="1999" name="Proc. Jpn. Acad.">
        <title>Determination of the complete genomic DNA sequence of Thermoplasma volvanium GSS1.</title>
        <authorList>
            <person name="Kawashima T."/>
            <person name="Yamamoto Y."/>
            <person name="Aramaki H."/>
            <person name="Nunoshiba T."/>
            <person name="Kawamoto T."/>
            <person name="Watanabe K."/>
            <person name="Yamazaki M."/>
            <person name="Kanehori K."/>
            <person name="Amano N."/>
            <person name="Ohya Y."/>
            <person name="Makino K."/>
            <person name="Suzuki M."/>
        </authorList>
    </citation>
    <scope>NUCLEOTIDE SEQUENCE [LARGE SCALE GENOMIC DNA]</scope>
    <source>
        <strain evidence="2">ATCC 51530 / DSM 4299 / JCM 9571 / NBRC 15438 / GSS1</strain>
    </source>
</reference>
<dbReference type="Gene3D" id="3.40.50.1820">
    <property type="entry name" value="alpha/beta hydrolase"/>
    <property type="match status" value="1"/>
</dbReference>
<dbReference type="Pfam" id="PF00756">
    <property type="entry name" value="Esterase"/>
    <property type="match status" value="1"/>
</dbReference>
<dbReference type="HOGENOM" id="CLU_037618_0_1_2"/>
<name>Q97BA8_THEVO</name>
<dbReference type="KEGG" id="tvo:TVG0538469"/>
<accession>Q97BA8</accession>
<dbReference type="STRING" id="273116.gene:9381334"/>
<evidence type="ECO:0000313" key="1">
    <source>
        <dbReference type="EMBL" id="BAB59691.1"/>
    </source>
</evidence>
<gene>
    <name evidence="1" type="ORF">TVG0538469</name>
</gene>
<keyword evidence="2" id="KW-1185">Reference proteome</keyword>